<reference evidence="1" key="1">
    <citation type="journal article" date="2021" name="New Phytol.">
        <title>Evolutionary innovations through gain and loss of genes in the ectomycorrhizal Boletales.</title>
        <authorList>
            <person name="Wu G."/>
            <person name="Miyauchi S."/>
            <person name="Morin E."/>
            <person name="Kuo A."/>
            <person name="Drula E."/>
            <person name="Varga T."/>
            <person name="Kohler A."/>
            <person name="Feng B."/>
            <person name="Cao Y."/>
            <person name="Lipzen A."/>
            <person name="Daum C."/>
            <person name="Hundley H."/>
            <person name="Pangilinan J."/>
            <person name="Johnson J."/>
            <person name="Barry K."/>
            <person name="LaButti K."/>
            <person name="Ng V."/>
            <person name="Ahrendt S."/>
            <person name="Min B."/>
            <person name="Choi I.G."/>
            <person name="Park H."/>
            <person name="Plett J.M."/>
            <person name="Magnuson J."/>
            <person name="Spatafora J.W."/>
            <person name="Nagy L.G."/>
            <person name="Henrissat B."/>
            <person name="Grigoriev I.V."/>
            <person name="Yang Z.L."/>
            <person name="Xu J."/>
            <person name="Martin F.M."/>
        </authorList>
    </citation>
    <scope>NUCLEOTIDE SEQUENCE</scope>
    <source>
        <strain evidence="1">ATCC 28755</strain>
    </source>
</reference>
<name>A0ACB8A510_9AGAM</name>
<dbReference type="Proteomes" id="UP000790377">
    <property type="component" value="Unassembled WGS sequence"/>
</dbReference>
<accession>A0ACB8A510</accession>
<dbReference type="EMBL" id="MU267845">
    <property type="protein sequence ID" value="KAH7908125.1"/>
    <property type="molecule type" value="Genomic_DNA"/>
</dbReference>
<evidence type="ECO:0000313" key="1">
    <source>
        <dbReference type="EMBL" id="KAH7908125.1"/>
    </source>
</evidence>
<keyword evidence="2" id="KW-1185">Reference proteome</keyword>
<proteinExistence type="predicted"/>
<protein>
    <submittedName>
        <fullName evidence="1">Uncharacterized protein</fullName>
    </submittedName>
</protein>
<gene>
    <name evidence="1" type="ORF">BJ138DRAFT_1103769</name>
</gene>
<sequence length="331" mass="37087">MKAPREALTLKVCQDANAPYRLAMKIGKDVQPIHRTCFPLQNPLRRADNDAGADPRDPYLSTANVSPSATYPSKTSAVISLPDILRLTQLWLRDEFTPNTEVYGPFAPNAGDLPLSVNPIISEPETLPMTPHTPIEDSPPTQPLRAQVHTFSASATSPLLLSRVQAAYHAVRQALALPLQVLAHPLQFLAVRDALTPLLLDLASLKPSPVQSPAQSRVSSPGYVIPIADPVKRERKIRNENIFMFWYVSTGPARISNPPTVYGVKFTDLFIHLYGETDKQAWMWNKSGQWEVIEQGAWHPVLTGRRLWFHSRDEPNWITRKTARTYTGRHK</sequence>
<evidence type="ECO:0000313" key="2">
    <source>
        <dbReference type="Proteomes" id="UP000790377"/>
    </source>
</evidence>
<comment type="caution">
    <text evidence="1">The sequence shown here is derived from an EMBL/GenBank/DDBJ whole genome shotgun (WGS) entry which is preliminary data.</text>
</comment>
<organism evidence="1 2">
    <name type="scientific">Hygrophoropsis aurantiaca</name>
    <dbReference type="NCBI Taxonomy" id="72124"/>
    <lineage>
        <taxon>Eukaryota</taxon>
        <taxon>Fungi</taxon>
        <taxon>Dikarya</taxon>
        <taxon>Basidiomycota</taxon>
        <taxon>Agaricomycotina</taxon>
        <taxon>Agaricomycetes</taxon>
        <taxon>Agaricomycetidae</taxon>
        <taxon>Boletales</taxon>
        <taxon>Coniophorineae</taxon>
        <taxon>Hygrophoropsidaceae</taxon>
        <taxon>Hygrophoropsis</taxon>
    </lineage>
</organism>